<evidence type="ECO:0000313" key="2">
    <source>
        <dbReference type="EMBL" id="PWL38562.1"/>
    </source>
</evidence>
<evidence type="ECO:0000259" key="1">
    <source>
        <dbReference type="PROSITE" id="PS50983"/>
    </source>
</evidence>
<dbReference type="AlphaFoldDB" id="A0A316KWE0"/>
<name>A0A316KWE0_9FLAO</name>
<evidence type="ECO:0000313" key="3">
    <source>
        <dbReference type="Proteomes" id="UP000245762"/>
    </source>
</evidence>
<dbReference type="Gene3D" id="3.40.50.1980">
    <property type="entry name" value="Nitrogenase molybdenum iron protein domain"/>
    <property type="match status" value="2"/>
</dbReference>
<dbReference type="RefSeq" id="WP_109662595.1">
    <property type="nucleotide sequence ID" value="NZ_QGEG01000002.1"/>
</dbReference>
<dbReference type="InterPro" id="IPR002491">
    <property type="entry name" value="ABC_transptr_periplasmic_BD"/>
</dbReference>
<comment type="caution">
    <text evidence="2">The sequence shown here is derived from an EMBL/GenBank/DDBJ whole genome shotgun (WGS) entry which is preliminary data.</text>
</comment>
<dbReference type="PROSITE" id="PS50983">
    <property type="entry name" value="FE_B12_PBP"/>
    <property type="match status" value="1"/>
</dbReference>
<dbReference type="InterPro" id="IPR051030">
    <property type="entry name" value="Vitamin_B12-ABC_binding"/>
</dbReference>
<dbReference type="SUPFAM" id="SSF53807">
    <property type="entry name" value="Helical backbone' metal receptor"/>
    <property type="match status" value="1"/>
</dbReference>
<sequence length="312" mass="35116">MLKVCSFMPAVTQMIYDMGLDGHLYGVTFECPQQALKEKKPVVRCILEGKNLSSQEIDALFSASKHQGKDLYYVDEPLLEQISPDIIFTQDMCDICQIDTACTAAAVANLEKQPELISISPESLEDVFQSAITIAKAMGKEEVAYTYLNGLYKRIDTVIDKLREAKALPKRIMLMEWLDPIFNCGHWIPHQIAYAGGIDMLSNPSGDSIVTLWDKIVKYDPEILVIAPCGFTVERTLEEMHILTKKEGWNNLKAVQENTVFIADFDMFTQSSANTLVDGIELLAGLFHPDVLEVPKRLSEKYRPFSIKVVQQ</sequence>
<organism evidence="2 3">
    <name type="scientific">Flagellimonas aquimarina</name>
    <dbReference type="NCBI Taxonomy" id="2201895"/>
    <lineage>
        <taxon>Bacteria</taxon>
        <taxon>Pseudomonadati</taxon>
        <taxon>Bacteroidota</taxon>
        <taxon>Flavobacteriia</taxon>
        <taxon>Flavobacteriales</taxon>
        <taxon>Flavobacteriaceae</taxon>
        <taxon>Flagellimonas</taxon>
    </lineage>
</organism>
<protein>
    <submittedName>
        <fullName evidence="2">ABC transporter substrate-binding protein</fullName>
    </submittedName>
</protein>
<dbReference type="EMBL" id="QGEG01000002">
    <property type="protein sequence ID" value="PWL38562.1"/>
    <property type="molecule type" value="Genomic_DNA"/>
</dbReference>
<dbReference type="PANTHER" id="PTHR42860">
    <property type="entry name" value="VITAMIN B12-BINDING PROTEIN"/>
    <property type="match status" value="1"/>
</dbReference>
<dbReference type="PANTHER" id="PTHR42860:SF1">
    <property type="entry name" value="VITAMIN B12-BINDING PROTEIN"/>
    <property type="match status" value="1"/>
</dbReference>
<dbReference type="OrthoDB" id="9787772at2"/>
<accession>A0A316KWE0</accession>
<feature type="domain" description="Fe/B12 periplasmic-binding" evidence="1">
    <location>
        <begin position="3"/>
        <end position="291"/>
    </location>
</feature>
<keyword evidence="3" id="KW-1185">Reference proteome</keyword>
<proteinExistence type="predicted"/>
<reference evidence="2 3" key="1">
    <citation type="submission" date="2018-05" db="EMBL/GenBank/DDBJ databases">
        <title>Complete genome sequence of Flagellimonas aquimarina ECD12 isolated from seaweed Ecklonia cava.</title>
        <authorList>
            <person name="Choi S."/>
            <person name="Seong C."/>
        </authorList>
    </citation>
    <scope>NUCLEOTIDE SEQUENCE [LARGE SCALE GENOMIC DNA]</scope>
    <source>
        <strain evidence="2 3">ECD12</strain>
    </source>
</reference>
<gene>
    <name evidence="2" type="ORF">DKG77_09885</name>
</gene>
<dbReference type="Proteomes" id="UP000245762">
    <property type="component" value="Unassembled WGS sequence"/>
</dbReference>
<dbReference type="Pfam" id="PF01497">
    <property type="entry name" value="Peripla_BP_2"/>
    <property type="match status" value="1"/>
</dbReference>